<evidence type="ECO:0000256" key="1">
    <source>
        <dbReference type="SAM" id="MobiDB-lite"/>
    </source>
</evidence>
<name>A0A9D4JZT2_DREPO</name>
<protein>
    <submittedName>
        <fullName evidence="2">Uncharacterized protein</fullName>
    </submittedName>
</protein>
<comment type="caution">
    <text evidence="2">The sequence shown here is derived from an EMBL/GenBank/DDBJ whole genome shotgun (WGS) entry which is preliminary data.</text>
</comment>
<dbReference type="Proteomes" id="UP000828390">
    <property type="component" value="Unassembled WGS sequence"/>
</dbReference>
<evidence type="ECO:0000313" key="3">
    <source>
        <dbReference type="Proteomes" id="UP000828390"/>
    </source>
</evidence>
<feature type="region of interest" description="Disordered" evidence="1">
    <location>
        <begin position="1"/>
        <end position="22"/>
    </location>
</feature>
<organism evidence="2 3">
    <name type="scientific">Dreissena polymorpha</name>
    <name type="common">Zebra mussel</name>
    <name type="synonym">Mytilus polymorpha</name>
    <dbReference type="NCBI Taxonomy" id="45954"/>
    <lineage>
        <taxon>Eukaryota</taxon>
        <taxon>Metazoa</taxon>
        <taxon>Spiralia</taxon>
        <taxon>Lophotrochozoa</taxon>
        <taxon>Mollusca</taxon>
        <taxon>Bivalvia</taxon>
        <taxon>Autobranchia</taxon>
        <taxon>Heteroconchia</taxon>
        <taxon>Euheterodonta</taxon>
        <taxon>Imparidentia</taxon>
        <taxon>Neoheterodontei</taxon>
        <taxon>Myida</taxon>
        <taxon>Dreissenoidea</taxon>
        <taxon>Dreissenidae</taxon>
        <taxon>Dreissena</taxon>
    </lineage>
</organism>
<dbReference type="EMBL" id="JAIWYP010000004">
    <property type="protein sequence ID" value="KAH3830885.1"/>
    <property type="molecule type" value="Genomic_DNA"/>
</dbReference>
<keyword evidence="3" id="KW-1185">Reference proteome</keyword>
<accession>A0A9D4JZT2</accession>
<reference evidence="2" key="2">
    <citation type="submission" date="2020-11" db="EMBL/GenBank/DDBJ databases">
        <authorList>
            <person name="McCartney M.A."/>
            <person name="Auch B."/>
            <person name="Kono T."/>
            <person name="Mallez S."/>
            <person name="Becker A."/>
            <person name="Gohl D.M."/>
            <person name="Silverstein K.A.T."/>
            <person name="Koren S."/>
            <person name="Bechman K.B."/>
            <person name="Herman A."/>
            <person name="Abrahante J.E."/>
            <person name="Garbe J."/>
        </authorList>
    </citation>
    <scope>NUCLEOTIDE SEQUENCE</scope>
    <source>
        <strain evidence="2">Duluth1</strain>
        <tissue evidence="2">Whole animal</tissue>
    </source>
</reference>
<evidence type="ECO:0000313" key="2">
    <source>
        <dbReference type="EMBL" id="KAH3830885.1"/>
    </source>
</evidence>
<dbReference type="AlphaFoldDB" id="A0A9D4JZT2"/>
<proteinExistence type="predicted"/>
<gene>
    <name evidence="2" type="ORF">DPMN_104141</name>
</gene>
<sequence length="128" mass="13565">MMELAETISKRPGTSKEEAVPGTTTHATLIPDATAPKVPVSVEAYPGIEQRSAGPIKVWILGSSIVNQALVAARQMPEGVNLGLTEADIIWQGYDDGVHLSSLGKYAFVEQIAGALHAFKKGASKCYD</sequence>
<reference evidence="2" key="1">
    <citation type="journal article" date="2019" name="bioRxiv">
        <title>The Genome of the Zebra Mussel, Dreissena polymorpha: A Resource for Invasive Species Research.</title>
        <authorList>
            <person name="McCartney M.A."/>
            <person name="Auch B."/>
            <person name="Kono T."/>
            <person name="Mallez S."/>
            <person name="Zhang Y."/>
            <person name="Obille A."/>
            <person name="Becker A."/>
            <person name="Abrahante J.E."/>
            <person name="Garbe J."/>
            <person name="Badalamenti J.P."/>
            <person name="Herman A."/>
            <person name="Mangelson H."/>
            <person name="Liachko I."/>
            <person name="Sullivan S."/>
            <person name="Sone E.D."/>
            <person name="Koren S."/>
            <person name="Silverstein K.A.T."/>
            <person name="Beckman K.B."/>
            <person name="Gohl D.M."/>
        </authorList>
    </citation>
    <scope>NUCLEOTIDE SEQUENCE</scope>
    <source>
        <strain evidence="2">Duluth1</strain>
        <tissue evidence="2">Whole animal</tissue>
    </source>
</reference>